<dbReference type="SUPFAM" id="SSF51905">
    <property type="entry name" value="FAD/NAD(P)-binding domain"/>
    <property type="match status" value="1"/>
</dbReference>
<organism evidence="7 8">
    <name type="scientific">Niveomyces insectorum RCEF 264</name>
    <dbReference type="NCBI Taxonomy" id="1081102"/>
    <lineage>
        <taxon>Eukaryota</taxon>
        <taxon>Fungi</taxon>
        <taxon>Dikarya</taxon>
        <taxon>Ascomycota</taxon>
        <taxon>Pezizomycotina</taxon>
        <taxon>Sordariomycetes</taxon>
        <taxon>Hypocreomycetidae</taxon>
        <taxon>Hypocreales</taxon>
        <taxon>Cordycipitaceae</taxon>
        <taxon>Niveomyces</taxon>
    </lineage>
</organism>
<dbReference type="InterPro" id="IPR002938">
    <property type="entry name" value="FAD-bd"/>
</dbReference>
<evidence type="ECO:0000259" key="6">
    <source>
        <dbReference type="Pfam" id="PF01494"/>
    </source>
</evidence>
<dbReference type="OrthoDB" id="4863483at2759"/>
<keyword evidence="3" id="KW-0560">Oxidoreductase</keyword>
<dbReference type="Pfam" id="PF01494">
    <property type="entry name" value="FAD_binding_3"/>
    <property type="match status" value="2"/>
</dbReference>
<dbReference type="AlphaFoldDB" id="A0A167QHJ4"/>
<evidence type="ECO:0000256" key="1">
    <source>
        <dbReference type="ARBA" id="ARBA00022630"/>
    </source>
</evidence>
<evidence type="ECO:0000256" key="4">
    <source>
        <dbReference type="ARBA" id="ARBA00023033"/>
    </source>
</evidence>
<evidence type="ECO:0000256" key="5">
    <source>
        <dbReference type="SAM" id="MobiDB-lite"/>
    </source>
</evidence>
<reference evidence="7 8" key="1">
    <citation type="journal article" date="2016" name="Genome Biol. Evol.">
        <title>Divergent and convergent evolution of fungal pathogenicity.</title>
        <authorList>
            <person name="Shang Y."/>
            <person name="Xiao G."/>
            <person name="Zheng P."/>
            <person name="Cen K."/>
            <person name="Zhan S."/>
            <person name="Wang C."/>
        </authorList>
    </citation>
    <scope>NUCLEOTIDE SEQUENCE [LARGE SCALE GENOMIC DNA]</scope>
    <source>
        <strain evidence="7 8">RCEF 264</strain>
    </source>
</reference>
<dbReference type="EMBL" id="AZHD01000014">
    <property type="protein sequence ID" value="OAA57650.1"/>
    <property type="molecule type" value="Genomic_DNA"/>
</dbReference>
<evidence type="ECO:0000256" key="3">
    <source>
        <dbReference type="ARBA" id="ARBA00023002"/>
    </source>
</evidence>
<evidence type="ECO:0000313" key="8">
    <source>
        <dbReference type="Proteomes" id="UP000076874"/>
    </source>
</evidence>
<name>A0A167QHJ4_9HYPO</name>
<keyword evidence="2" id="KW-0274">FAD</keyword>
<dbReference type="PRINTS" id="PR00420">
    <property type="entry name" value="RNGMNOXGNASE"/>
</dbReference>
<dbReference type="Gene3D" id="3.50.50.60">
    <property type="entry name" value="FAD/NAD(P)-binding domain"/>
    <property type="match status" value="1"/>
</dbReference>
<proteinExistence type="predicted"/>
<dbReference type="Proteomes" id="UP000076874">
    <property type="component" value="Unassembled WGS sequence"/>
</dbReference>
<sequence>MAPKIAIVGAGPAGCMLARLLHLGGLEAIVYEAEASPNYRAQGGSLDLHTGTGLAALRDAGLFAAFEKHARYDGEYLMISDEQAQPLFVKGEKPTNEHTFGGQRPEIDRAVLRQLLTESLPAGTIQWNHKVKSVASSSSSAGAVITFADGTTADGFDLVVGADGAWSKVRAALSDQQPVFSGLGMHELHIPDADNTAPALAALAHRGSIFAYGEGRMLAVQQMGDGSLHIGATVRRDRGGAAAAAAAGTDDANRGADDGHDWMDTCGYDVHDLAAVQQALLTRPGMFRDYAGCLQAAITHAAGATTPRSLYMLPVGFTWTHRRGLTIIGDAAHLMTPYAGEGVNVALDDARKLAATILAAAAATATKGPPSHASSHDALDAAVAAFEKEMWTRTVRVTKLTEDLMKAWFFTPGAPHTVIASTIAMHARFRMPALVQPLMTALVHAYYFVHKRSLKKAPKAEGDGAATDGADTAEAKKTAVA</sequence>
<keyword evidence="1" id="KW-0285">Flavoprotein</keyword>
<accession>A0A167QHJ4</accession>
<keyword evidence="4" id="KW-0503">Monooxygenase</keyword>
<evidence type="ECO:0000256" key="2">
    <source>
        <dbReference type="ARBA" id="ARBA00022827"/>
    </source>
</evidence>
<dbReference type="PANTHER" id="PTHR46972:SF1">
    <property type="entry name" value="FAD DEPENDENT OXIDOREDUCTASE DOMAIN-CONTAINING PROTEIN"/>
    <property type="match status" value="1"/>
</dbReference>
<gene>
    <name evidence="7" type="ORF">SPI_07309</name>
</gene>
<comment type="caution">
    <text evidence="7">The sequence shown here is derived from an EMBL/GenBank/DDBJ whole genome shotgun (WGS) entry which is preliminary data.</text>
</comment>
<feature type="region of interest" description="Disordered" evidence="5">
    <location>
        <begin position="458"/>
        <end position="481"/>
    </location>
</feature>
<dbReference type="STRING" id="1081102.A0A167QHJ4"/>
<dbReference type="InterPro" id="IPR036188">
    <property type="entry name" value="FAD/NAD-bd_sf"/>
</dbReference>
<keyword evidence="8" id="KW-1185">Reference proteome</keyword>
<dbReference type="PANTHER" id="PTHR46972">
    <property type="entry name" value="MONOOXYGENASE ASQM-RELATED"/>
    <property type="match status" value="1"/>
</dbReference>
<evidence type="ECO:0000313" key="7">
    <source>
        <dbReference type="EMBL" id="OAA57650.1"/>
    </source>
</evidence>
<feature type="domain" description="FAD-binding" evidence="6">
    <location>
        <begin position="5"/>
        <end position="183"/>
    </location>
</feature>
<dbReference type="GO" id="GO:0071949">
    <property type="term" value="F:FAD binding"/>
    <property type="evidence" value="ECO:0007669"/>
    <property type="project" value="InterPro"/>
</dbReference>
<dbReference type="GO" id="GO:0004497">
    <property type="term" value="F:monooxygenase activity"/>
    <property type="evidence" value="ECO:0007669"/>
    <property type="project" value="UniProtKB-KW"/>
</dbReference>
<protein>
    <submittedName>
        <fullName evidence="7">Tetracycline resistance protein from transposon</fullName>
    </submittedName>
</protein>
<feature type="compositionally biased region" description="Low complexity" evidence="5">
    <location>
        <begin position="463"/>
        <end position="472"/>
    </location>
</feature>
<feature type="domain" description="FAD-binding" evidence="6">
    <location>
        <begin position="325"/>
        <end position="365"/>
    </location>
</feature>